<reference evidence="3 5" key="1">
    <citation type="submission" date="2008-03" db="EMBL/GenBank/DDBJ databases">
        <title>Annotation of Ixodes scapularis.</title>
        <authorList>
            <consortium name="Ixodes scapularis Genome Project Consortium"/>
            <person name="Caler E."/>
            <person name="Hannick L.I."/>
            <person name="Bidwell S."/>
            <person name="Joardar V."/>
            <person name="Thiagarajan M."/>
            <person name="Amedeo P."/>
            <person name="Galinsky K.J."/>
            <person name="Schobel S."/>
            <person name="Inman J."/>
            <person name="Hostetler J."/>
            <person name="Miller J."/>
            <person name="Hammond M."/>
            <person name="Megy K."/>
            <person name="Lawson D."/>
            <person name="Kodira C."/>
            <person name="Sutton G."/>
            <person name="Meyer J."/>
            <person name="Hill C.A."/>
            <person name="Birren B."/>
            <person name="Nene V."/>
            <person name="Collins F."/>
            <person name="Alarcon-Chaidez F."/>
            <person name="Wikel S."/>
            <person name="Strausberg R."/>
        </authorList>
    </citation>
    <scope>NUCLEOTIDE SEQUENCE [LARGE SCALE GENOMIC DNA]</scope>
    <source>
        <strain evidence="5">Wikel</strain>
        <strain evidence="3">Wikel colony</strain>
    </source>
</reference>
<evidence type="ECO:0008006" key="6">
    <source>
        <dbReference type="Google" id="ProtNLM"/>
    </source>
</evidence>
<dbReference type="EMBL" id="ABJB010240085">
    <property type="status" value="NOT_ANNOTATED_CDS"/>
    <property type="molecule type" value="Genomic_DNA"/>
</dbReference>
<keyword evidence="5" id="KW-1185">Reference proteome</keyword>
<dbReference type="HOGENOM" id="CLU_2099568_0_0_1"/>
<dbReference type="VEuPathDB" id="VectorBase:ISCP_022674"/>
<proteinExistence type="predicted"/>
<gene>
    <name evidence="4" type="primary">8040154</name>
    <name evidence="3" type="ORF">IscW_ISCW011889</name>
</gene>
<dbReference type="EnsemblMetazoa" id="ISCW011889-RA">
    <property type="protein sequence ID" value="ISCW011889-PA"/>
    <property type="gene ID" value="ISCW011889"/>
</dbReference>
<dbReference type="Proteomes" id="UP000001555">
    <property type="component" value="Unassembled WGS sequence"/>
</dbReference>
<name>B7QER5_IXOSC</name>
<dbReference type="EMBL" id="DS922049">
    <property type="protein sequence ID" value="EEC17337.1"/>
    <property type="molecule type" value="Genomic_DNA"/>
</dbReference>
<dbReference type="PaxDb" id="6945-B7QER5"/>
<evidence type="ECO:0000313" key="5">
    <source>
        <dbReference type="Proteomes" id="UP000001555"/>
    </source>
</evidence>
<feature type="chain" id="PRO_5014568307" description="Secreted protein" evidence="2">
    <location>
        <begin position="19"/>
        <end position="116"/>
    </location>
</feature>
<reference evidence="4" key="2">
    <citation type="submission" date="2020-05" db="UniProtKB">
        <authorList>
            <consortium name="EnsemblMetazoa"/>
        </authorList>
    </citation>
    <scope>IDENTIFICATION</scope>
    <source>
        <strain evidence="4">wikel</strain>
    </source>
</reference>
<feature type="compositionally biased region" description="Acidic residues" evidence="1">
    <location>
        <begin position="107"/>
        <end position="116"/>
    </location>
</feature>
<dbReference type="InParanoid" id="B7QER5"/>
<dbReference type="VEuPathDB" id="VectorBase:ISCW011889"/>
<evidence type="ECO:0000256" key="2">
    <source>
        <dbReference type="SAM" id="SignalP"/>
    </source>
</evidence>
<feature type="region of interest" description="Disordered" evidence="1">
    <location>
        <begin position="91"/>
        <end position="116"/>
    </location>
</feature>
<organism>
    <name type="scientific">Ixodes scapularis</name>
    <name type="common">Black-legged tick</name>
    <name type="synonym">Deer tick</name>
    <dbReference type="NCBI Taxonomy" id="6945"/>
    <lineage>
        <taxon>Eukaryota</taxon>
        <taxon>Metazoa</taxon>
        <taxon>Ecdysozoa</taxon>
        <taxon>Arthropoda</taxon>
        <taxon>Chelicerata</taxon>
        <taxon>Arachnida</taxon>
        <taxon>Acari</taxon>
        <taxon>Parasitiformes</taxon>
        <taxon>Ixodida</taxon>
        <taxon>Ixodoidea</taxon>
        <taxon>Ixodidae</taxon>
        <taxon>Ixodinae</taxon>
        <taxon>Ixodes</taxon>
    </lineage>
</organism>
<feature type="signal peptide" evidence="2">
    <location>
        <begin position="1"/>
        <end position="18"/>
    </location>
</feature>
<protein>
    <recommendedName>
        <fullName evidence="6">Secreted protein</fullName>
    </recommendedName>
</protein>
<evidence type="ECO:0000313" key="3">
    <source>
        <dbReference type="EMBL" id="EEC17337.1"/>
    </source>
</evidence>
<accession>B7QER5</accession>
<sequence>MRVLALAFLAAGVAVALGAPAAEEGPVPESSPRHLGRKPFDLGIDIPRIFNMKLLTGAGGTGLGINIPAILDLRLDRRSQLPGSLLIDLFGGSGRRGPGVIRPPPRDDEDNVVERP</sequence>
<dbReference type="AlphaFoldDB" id="B7QER5"/>
<evidence type="ECO:0000256" key="1">
    <source>
        <dbReference type="SAM" id="MobiDB-lite"/>
    </source>
</evidence>
<dbReference type="KEGG" id="isc:8040154"/>
<dbReference type="VEuPathDB" id="VectorBase:ISCI011889"/>
<evidence type="ECO:0000313" key="4">
    <source>
        <dbReference type="EnsemblMetazoa" id="ISCW011889-PA"/>
    </source>
</evidence>
<keyword evidence="2" id="KW-0732">Signal</keyword>